<dbReference type="CDD" id="cd13539">
    <property type="entry name" value="PBP2_AvModA"/>
    <property type="match status" value="1"/>
</dbReference>
<dbReference type="NCBIfam" id="TIGR01256">
    <property type="entry name" value="modA"/>
    <property type="match status" value="1"/>
</dbReference>
<name>A0ABT5KAJ5_9BURK</name>
<keyword evidence="2" id="KW-0479">Metal-binding</keyword>
<dbReference type="Proteomes" id="UP001221189">
    <property type="component" value="Unassembled WGS sequence"/>
</dbReference>
<dbReference type="PIRSF" id="PIRSF004846">
    <property type="entry name" value="ModA"/>
    <property type="match status" value="1"/>
</dbReference>
<evidence type="ECO:0000256" key="2">
    <source>
        <dbReference type="ARBA" id="ARBA00022723"/>
    </source>
</evidence>
<dbReference type="PANTHER" id="PTHR30632:SF14">
    <property type="entry name" value="TUNGSTATE_MOLYBDATE_CHROMATE-BINDING PROTEIN MODA"/>
    <property type="match status" value="1"/>
</dbReference>
<feature type="chain" id="PRO_5046156538" evidence="4">
    <location>
        <begin position="20"/>
        <end position="266"/>
    </location>
</feature>
<dbReference type="SUPFAM" id="SSF53850">
    <property type="entry name" value="Periplasmic binding protein-like II"/>
    <property type="match status" value="1"/>
</dbReference>
<evidence type="ECO:0000256" key="3">
    <source>
        <dbReference type="ARBA" id="ARBA00022729"/>
    </source>
</evidence>
<evidence type="ECO:0000256" key="1">
    <source>
        <dbReference type="ARBA" id="ARBA00009175"/>
    </source>
</evidence>
<dbReference type="RefSeq" id="WP_273598532.1">
    <property type="nucleotide sequence ID" value="NZ_JAQQXT010000001.1"/>
</dbReference>
<sequence>MVKALCGAVLLALFGGARAQTMPAPPNIAAASDLKFALDEAAEAFKQQSGQSLRLSYGSSGNFYAQIVQGAPFQLFLSADEDFVFKLAEQGFSPDRGLLYGTGRLVLFAPKGSKLKPDAELADLRLALSDGRVRKFAIANPAHAPYGRAAKQALQSAGLWAAIGPKLVLGENVSQAAQFAVSGSTEGGLFAYSLALAPQFSQAGSFVLIPEAMHSPLRQRMVLTKKAGPVAREFYAYLQAPAGRAILQRHGFELPPPSPISSESSR</sequence>
<gene>
    <name evidence="5" type="primary">modA</name>
    <name evidence="5" type="ORF">PRZ03_00555</name>
</gene>
<feature type="signal peptide" evidence="4">
    <location>
        <begin position="1"/>
        <end position="19"/>
    </location>
</feature>
<dbReference type="Gene3D" id="3.40.190.10">
    <property type="entry name" value="Periplasmic binding protein-like II"/>
    <property type="match status" value="2"/>
</dbReference>
<organism evidence="5 6">
    <name type="scientific">Roseateles albus</name>
    <dbReference type="NCBI Taxonomy" id="2987525"/>
    <lineage>
        <taxon>Bacteria</taxon>
        <taxon>Pseudomonadati</taxon>
        <taxon>Pseudomonadota</taxon>
        <taxon>Betaproteobacteria</taxon>
        <taxon>Burkholderiales</taxon>
        <taxon>Sphaerotilaceae</taxon>
        <taxon>Roseateles</taxon>
    </lineage>
</organism>
<evidence type="ECO:0000313" key="6">
    <source>
        <dbReference type="Proteomes" id="UP001221189"/>
    </source>
</evidence>
<dbReference type="EMBL" id="JAQQXT010000001">
    <property type="protein sequence ID" value="MDC8770040.1"/>
    <property type="molecule type" value="Genomic_DNA"/>
</dbReference>
<dbReference type="PANTHER" id="PTHR30632">
    <property type="entry name" value="MOLYBDATE-BINDING PERIPLASMIC PROTEIN"/>
    <property type="match status" value="1"/>
</dbReference>
<dbReference type="InterPro" id="IPR044084">
    <property type="entry name" value="AvModA-like_subst-bd"/>
</dbReference>
<evidence type="ECO:0000313" key="5">
    <source>
        <dbReference type="EMBL" id="MDC8770040.1"/>
    </source>
</evidence>
<accession>A0ABT5KAJ5</accession>
<dbReference type="InterPro" id="IPR005950">
    <property type="entry name" value="ModA"/>
</dbReference>
<keyword evidence="3 4" id="KW-0732">Signal</keyword>
<dbReference type="InterPro" id="IPR050682">
    <property type="entry name" value="ModA/WtpA"/>
</dbReference>
<protein>
    <submittedName>
        <fullName evidence="5">Molybdate ABC transporter substrate-binding protein</fullName>
    </submittedName>
</protein>
<comment type="caution">
    <text evidence="5">The sequence shown here is derived from an EMBL/GenBank/DDBJ whole genome shotgun (WGS) entry which is preliminary data.</text>
</comment>
<comment type="similarity">
    <text evidence="1">Belongs to the bacterial solute-binding protein ModA family.</text>
</comment>
<dbReference type="Pfam" id="PF13531">
    <property type="entry name" value="SBP_bac_11"/>
    <property type="match status" value="1"/>
</dbReference>
<keyword evidence="6" id="KW-1185">Reference proteome</keyword>
<proteinExistence type="inferred from homology"/>
<reference evidence="5 6" key="1">
    <citation type="submission" date="2022-10" db="EMBL/GenBank/DDBJ databases">
        <title>Paucibacter sp. hw1 Genome sequencing.</title>
        <authorList>
            <person name="Park S."/>
        </authorList>
    </citation>
    <scope>NUCLEOTIDE SEQUENCE [LARGE SCALE GENOMIC DNA]</scope>
    <source>
        <strain evidence="6">hw1</strain>
    </source>
</reference>
<evidence type="ECO:0000256" key="4">
    <source>
        <dbReference type="SAM" id="SignalP"/>
    </source>
</evidence>